<dbReference type="SUPFAM" id="SSF53474">
    <property type="entry name" value="alpha/beta-Hydrolases"/>
    <property type="match status" value="1"/>
</dbReference>
<proteinExistence type="inferred from homology"/>
<keyword evidence="5" id="KW-0378">Hydrolase</keyword>
<dbReference type="InterPro" id="IPR001563">
    <property type="entry name" value="Peptidase_S10"/>
</dbReference>
<dbReference type="InterPro" id="IPR029058">
    <property type="entry name" value="AB_hydrolase_fold"/>
</dbReference>
<keyword evidence="6" id="KW-0325">Glycoprotein</keyword>
<dbReference type="PANTHER" id="PTHR11802:SF472">
    <property type="entry name" value="SERINE CARBOXYPEPTIDASE CPVL-RELATED"/>
    <property type="match status" value="1"/>
</dbReference>
<evidence type="ECO:0000256" key="6">
    <source>
        <dbReference type="ARBA" id="ARBA00023180"/>
    </source>
</evidence>
<evidence type="ECO:0000256" key="3">
    <source>
        <dbReference type="ARBA" id="ARBA00022670"/>
    </source>
</evidence>
<dbReference type="Gene3D" id="3.40.50.1820">
    <property type="entry name" value="alpha/beta hydrolase"/>
    <property type="match status" value="1"/>
</dbReference>
<dbReference type="EMBL" id="GEGO01003549">
    <property type="protein sequence ID" value="JAR91855.1"/>
    <property type="molecule type" value="Transcribed_RNA"/>
</dbReference>
<dbReference type="GO" id="GO:0006508">
    <property type="term" value="P:proteolysis"/>
    <property type="evidence" value="ECO:0007669"/>
    <property type="project" value="UniProtKB-KW"/>
</dbReference>
<evidence type="ECO:0000313" key="7">
    <source>
        <dbReference type="EMBL" id="JAR91855.1"/>
    </source>
</evidence>
<dbReference type="Pfam" id="PF00450">
    <property type="entry name" value="Peptidase_S10"/>
    <property type="match status" value="1"/>
</dbReference>
<dbReference type="PANTHER" id="PTHR11802">
    <property type="entry name" value="SERINE PROTEASE FAMILY S10 SERINE CARBOXYPEPTIDASE"/>
    <property type="match status" value="1"/>
</dbReference>
<protein>
    <submittedName>
        <fullName evidence="7">Putative serine carboxypeptidase</fullName>
    </submittedName>
</protein>
<organism evidence="7">
    <name type="scientific">Ixodes ricinus</name>
    <name type="common">Common tick</name>
    <name type="synonym">Acarus ricinus</name>
    <dbReference type="NCBI Taxonomy" id="34613"/>
    <lineage>
        <taxon>Eukaryota</taxon>
        <taxon>Metazoa</taxon>
        <taxon>Ecdysozoa</taxon>
        <taxon>Arthropoda</taxon>
        <taxon>Chelicerata</taxon>
        <taxon>Arachnida</taxon>
        <taxon>Acari</taxon>
        <taxon>Parasitiformes</taxon>
        <taxon>Ixodida</taxon>
        <taxon>Ixodoidea</taxon>
        <taxon>Ixodidae</taxon>
        <taxon>Ixodinae</taxon>
        <taxon>Ixodes</taxon>
    </lineage>
</organism>
<dbReference type="AlphaFoldDB" id="A0A147BNH6"/>
<dbReference type="PRINTS" id="PR00724">
    <property type="entry name" value="CRBOXYPTASEC"/>
</dbReference>
<evidence type="ECO:0000256" key="2">
    <source>
        <dbReference type="ARBA" id="ARBA00022645"/>
    </source>
</evidence>
<sequence>APKFDDFGPLLLSKYIEKGHVKLGRKRSKVSLFQEYGHSRAYSGFITIQIKESEANLFFLHVESRNLSMKKPLLLWFPEKPGLSSLFTQFGGNGPVGYRLGERGRWGLFHRKPSLADFSNIIYIDQSAGCGFSTAPSPKGYAKSMEDIVQGIFLFLEQFLLLFPWYRDRKFYLGGEAYGAKVAVAAAGVFAQRFNRLKLQGVIAGAGLLGPLLQLADSSEYLYQVGMLNRRGKLQFQQRFAEVRRLKKKGKLREAFKLLEKTVFAYTFWGLPTLFQDLTGYKDYASVLRSEEPDIFQALNQFFHADKFKRAIHVGIDAFFQQYYYNVSVNLIPDYFVDLSRTFVKVLDRYEVLAYSGQFDVTFPVANMEQFYESLKWKGTADYKNAERNQWRQKIHGKDFLLGYITKAKGFTEAVLRRAGHRVTYDASYLVVKLVEMFMNANVTDPN</sequence>
<keyword evidence="2 7" id="KW-0121">Carboxypeptidase</keyword>
<evidence type="ECO:0000256" key="4">
    <source>
        <dbReference type="ARBA" id="ARBA00022729"/>
    </source>
</evidence>
<accession>A0A147BNH6</accession>
<feature type="non-terminal residue" evidence="7">
    <location>
        <position position="1"/>
    </location>
</feature>
<keyword evidence="3" id="KW-0645">Protease</keyword>
<evidence type="ECO:0000256" key="5">
    <source>
        <dbReference type="ARBA" id="ARBA00022801"/>
    </source>
</evidence>
<dbReference type="GO" id="GO:0004185">
    <property type="term" value="F:serine-type carboxypeptidase activity"/>
    <property type="evidence" value="ECO:0007669"/>
    <property type="project" value="InterPro"/>
</dbReference>
<keyword evidence="4" id="KW-0732">Signal</keyword>
<name>A0A147BNH6_IXORI</name>
<reference evidence="7" key="1">
    <citation type="journal article" date="2018" name="PLoS Negl. Trop. Dis.">
        <title>Sialome diversity of ticks revealed by RNAseq of single tick salivary glands.</title>
        <authorList>
            <person name="Perner J."/>
            <person name="Kropackova S."/>
            <person name="Kopacek P."/>
            <person name="Ribeiro J.M."/>
        </authorList>
    </citation>
    <scope>NUCLEOTIDE SEQUENCE</scope>
    <source>
        <strain evidence="7">Siblings of single egg batch collected in Ceske Budejovice</strain>
        <tissue evidence="7">Salivary glands</tissue>
    </source>
</reference>
<feature type="non-terminal residue" evidence="7">
    <location>
        <position position="447"/>
    </location>
</feature>
<comment type="similarity">
    <text evidence="1">Belongs to the peptidase S10 family.</text>
</comment>
<evidence type="ECO:0000256" key="1">
    <source>
        <dbReference type="ARBA" id="ARBA00009431"/>
    </source>
</evidence>